<dbReference type="OrthoDB" id="10253954at2759"/>
<dbReference type="Gene3D" id="2.60.40.10">
    <property type="entry name" value="Immunoglobulins"/>
    <property type="match status" value="1"/>
</dbReference>
<comment type="caution">
    <text evidence="3">The sequence shown here is derived from an EMBL/GenBank/DDBJ whole genome shotgun (WGS) entry which is preliminary data.</text>
</comment>
<evidence type="ECO:0000313" key="4">
    <source>
        <dbReference type="Proteomes" id="UP000789595"/>
    </source>
</evidence>
<proteinExistence type="predicted"/>
<dbReference type="InterPro" id="IPR003961">
    <property type="entry name" value="FN3_dom"/>
</dbReference>
<dbReference type="SMART" id="SM00060">
    <property type="entry name" value="FN3"/>
    <property type="match status" value="2"/>
</dbReference>
<dbReference type="PROSITE" id="PS50853">
    <property type="entry name" value="FN3"/>
    <property type="match status" value="1"/>
</dbReference>
<accession>A0A8J2SX73</accession>
<dbReference type="Proteomes" id="UP000789595">
    <property type="component" value="Unassembled WGS sequence"/>
</dbReference>
<dbReference type="AlphaFoldDB" id="A0A8J2SX73"/>
<dbReference type="EMBL" id="CAKKNE010000006">
    <property type="protein sequence ID" value="CAH0379120.1"/>
    <property type="molecule type" value="Genomic_DNA"/>
</dbReference>
<evidence type="ECO:0000256" key="1">
    <source>
        <dbReference type="SAM" id="MobiDB-lite"/>
    </source>
</evidence>
<keyword evidence="4" id="KW-1185">Reference proteome</keyword>
<feature type="region of interest" description="Disordered" evidence="1">
    <location>
        <begin position="397"/>
        <end position="430"/>
    </location>
</feature>
<dbReference type="CDD" id="cd00063">
    <property type="entry name" value="FN3"/>
    <property type="match status" value="1"/>
</dbReference>
<feature type="compositionally biased region" description="Basic and acidic residues" evidence="1">
    <location>
        <begin position="421"/>
        <end position="430"/>
    </location>
</feature>
<protein>
    <recommendedName>
        <fullName evidence="2">Fibronectin type-III domain-containing protein</fullName>
    </recommendedName>
</protein>
<dbReference type="SUPFAM" id="SSF49265">
    <property type="entry name" value="Fibronectin type III"/>
    <property type="match status" value="1"/>
</dbReference>
<name>A0A8J2SX73_9STRA</name>
<gene>
    <name evidence="3" type="ORF">PECAL_6P07210</name>
</gene>
<feature type="domain" description="Fibronectin type-III" evidence="2">
    <location>
        <begin position="280"/>
        <end position="391"/>
    </location>
</feature>
<dbReference type="Pfam" id="PF00041">
    <property type="entry name" value="fn3"/>
    <property type="match status" value="1"/>
</dbReference>
<evidence type="ECO:0000313" key="3">
    <source>
        <dbReference type="EMBL" id="CAH0379120.1"/>
    </source>
</evidence>
<evidence type="ECO:0000259" key="2">
    <source>
        <dbReference type="PROSITE" id="PS50853"/>
    </source>
</evidence>
<dbReference type="InterPro" id="IPR013783">
    <property type="entry name" value="Ig-like_fold"/>
</dbReference>
<dbReference type="InterPro" id="IPR036116">
    <property type="entry name" value="FN3_sf"/>
</dbReference>
<reference evidence="3" key="1">
    <citation type="submission" date="2021-11" db="EMBL/GenBank/DDBJ databases">
        <authorList>
            <consortium name="Genoscope - CEA"/>
            <person name="William W."/>
        </authorList>
    </citation>
    <scope>NUCLEOTIDE SEQUENCE</scope>
</reference>
<organism evidence="3 4">
    <name type="scientific">Pelagomonas calceolata</name>
    <dbReference type="NCBI Taxonomy" id="35677"/>
    <lineage>
        <taxon>Eukaryota</taxon>
        <taxon>Sar</taxon>
        <taxon>Stramenopiles</taxon>
        <taxon>Ochrophyta</taxon>
        <taxon>Pelagophyceae</taxon>
        <taxon>Pelagomonadales</taxon>
        <taxon>Pelagomonadaceae</taxon>
        <taxon>Pelagomonas</taxon>
    </lineage>
</organism>
<sequence>MAQEPPEPPVLRFGARGLVVEFVPPKTAVNAAIYLHVEGGAKLYYCPAAKSFVADGASNKMPEVGRRKEKIIVDKGLGEGKVSATICYRAANEMGCGPESPHSNTCHLARPAKPCAPQVTPVGKDQVHVEFALPALSSKASVKVEEGEEGEKKTIYRVERPQRKRAELPGKGNSPYVVELQIPAGAKVGDTVRAESMPTRGTVLNMKLKQEHLSGVLVKGLSSPLNTCEEADEFGQGSLRLTLPASEVEYHISVAASNGIAWSGFGDATIVRLANHFPKAPCAPTLTEIGEDRVRVNFTRPPDVFFPAKMKVVMRVVPGGPVLYYNGDGGLICTTDANFNEKTCQLDSARVKSCVVGGLAPNTEYEVNVLSVNDVGEGPASAPTRFKTLPSDVEITGVQTQDERDEEAKKHAVDVDAADEPAAKRAKSES</sequence>